<reference evidence="3" key="1">
    <citation type="submission" date="2025-08" db="UniProtKB">
        <authorList>
            <consortium name="RefSeq"/>
        </authorList>
    </citation>
    <scope>IDENTIFICATION</scope>
    <source>
        <tissue evidence="3">Blood</tissue>
    </source>
</reference>
<evidence type="ECO:0000256" key="1">
    <source>
        <dbReference type="ARBA" id="ARBA00007065"/>
    </source>
</evidence>
<proteinExistence type="inferred from homology"/>
<dbReference type="InterPro" id="IPR027850">
    <property type="entry name" value="DUF4504"/>
</dbReference>
<dbReference type="PANTHER" id="PTHR31366:SF2">
    <property type="entry name" value="UPF0739 PROTEIN C1ORF74"/>
    <property type="match status" value="1"/>
</dbReference>
<dbReference type="Proteomes" id="UP001190640">
    <property type="component" value="Chromosome 5"/>
</dbReference>
<dbReference type="GeneID" id="129330465"/>
<dbReference type="Pfam" id="PF14953">
    <property type="entry name" value="DUF4504"/>
    <property type="match status" value="1"/>
</dbReference>
<dbReference type="AlphaFoldDB" id="A0AA97L197"/>
<evidence type="ECO:0000313" key="2">
    <source>
        <dbReference type="Proteomes" id="UP001190640"/>
    </source>
</evidence>
<protein>
    <submittedName>
        <fullName evidence="3">UPF0739 protein C1orf74 homolog</fullName>
    </submittedName>
</protein>
<keyword evidence="2" id="KW-1185">Reference proteome</keyword>
<evidence type="ECO:0000313" key="3">
    <source>
        <dbReference type="RefSeq" id="XP_054836477.1"/>
    </source>
</evidence>
<gene>
    <name evidence="3" type="primary">C5H1orf74</name>
</gene>
<dbReference type="RefSeq" id="XP_054836477.1">
    <property type="nucleotide sequence ID" value="XM_054980502.1"/>
</dbReference>
<accession>A0AA97L197</accession>
<dbReference type="KEGG" id="emc:129330465"/>
<organism evidence="2 3">
    <name type="scientific">Eublepharis macularius</name>
    <name type="common">Leopard gecko</name>
    <name type="synonym">Cyrtodactylus macularius</name>
    <dbReference type="NCBI Taxonomy" id="481883"/>
    <lineage>
        <taxon>Eukaryota</taxon>
        <taxon>Metazoa</taxon>
        <taxon>Chordata</taxon>
        <taxon>Craniata</taxon>
        <taxon>Vertebrata</taxon>
        <taxon>Euteleostomi</taxon>
        <taxon>Lepidosauria</taxon>
        <taxon>Squamata</taxon>
        <taxon>Bifurcata</taxon>
        <taxon>Gekkota</taxon>
        <taxon>Eublepharidae</taxon>
        <taxon>Eublepharinae</taxon>
        <taxon>Eublepharis</taxon>
    </lineage>
</organism>
<comment type="similarity">
    <text evidence="1">Belongs to the UPF0739 family.</text>
</comment>
<sequence>MAKPFPQQLIAAAQHHLRAGKKGLSRSTSLKLAGEILAVAASLKPAFLYDYNLARCPQILSYIQQLQTISELGCQLHVLSIADNILIINLDMMVQWLDTVLLNNNIFFIDVSAARTCPGFCDTADVGSILEHISEILNHLKALAADTSQVVSSSAVFSAEWNLCTLFGVLLGYPAAYSFPAPKSFENCLSLAPLKVFTVQATFCKISNDLRIRLYSFSVPENLYSDMKTRIDDWCENLKDASRSQKDFSDLCITTEVVTLEAVAL</sequence>
<name>A0AA97L197_EUBMA</name>
<dbReference type="CTD" id="102697538"/>
<dbReference type="PANTHER" id="PTHR31366">
    <property type="entry name" value="UPF0739 PROTEIN C1ORF74"/>
    <property type="match status" value="1"/>
</dbReference>